<evidence type="ECO:0000256" key="9">
    <source>
        <dbReference type="RuleBase" id="RU000436"/>
    </source>
</evidence>
<dbReference type="AlphaFoldDB" id="A0A7K6N4C3"/>
<dbReference type="PANTHER" id="PTHR11691">
    <property type="entry name" value="TYPE I INTERFERON"/>
    <property type="match status" value="1"/>
</dbReference>
<proteinExistence type="inferred from homology"/>
<dbReference type="Gene3D" id="1.20.1250.10">
    <property type="match status" value="1"/>
</dbReference>
<evidence type="ECO:0000313" key="12">
    <source>
        <dbReference type="Proteomes" id="UP000565207"/>
    </source>
</evidence>
<comment type="subcellular location">
    <subcellularLocation>
        <location evidence="2">Secreted</location>
    </subcellularLocation>
</comment>
<evidence type="ECO:0000256" key="1">
    <source>
        <dbReference type="ARBA" id="ARBA00002718"/>
    </source>
</evidence>
<organism evidence="11 12">
    <name type="scientific">Pedionomus torquatus</name>
    <name type="common">Plains-wanderer</name>
    <dbReference type="NCBI Taxonomy" id="227192"/>
    <lineage>
        <taxon>Eukaryota</taxon>
        <taxon>Metazoa</taxon>
        <taxon>Chordata</taxon>
        <taxon>Craniata</taxon>
        <taxon>Vertebrata</taxon>
        <taxon>Euteleostomi</taxon>
        <taxon>Archelosauria</taxon>
        <taxon>Archosauria</taxon>
        <taxon>Dinosauria</taxon>
        <taxon>Saurischia</taxon>
        <taxon>Theropoda</taxon>
        <taxon>Coelurosauria</taxon>
        <taxon>Aves</taxon>
        <taxon>Neognathae</taxon>
        <taxon>Neoaves</taxon>
        <taxon>Charadriiformes</taxon>
        <taxon>Pedionomidae</taxon>
        <taxon>Pedionomus</taxon>
    </lineage>
</organism>
<dbReference type="SUPFAM" id="SSF47266">
    <property type="entry name" value="4-helical cytokines"/>
    <property type="match status" value="1"/>
</dbReference>
<dbReference type="GO" id="GO:0005615">
    <property type="term" value="C:extracellular space"/>
    <property type="evidence" value="ECO:0007669"/>
    <property type="project" value="UniProtKB-KW"/>
</dbReference>
<evidence type="ECO:0000256" key="6">
    <source>
        <dbReference type="ARBA" id="ARBA00022729"/>
    </source>
</evidence>
<evidence type="ECO:0000256" key="5">
    <source>
        <dbReference type="ARBA" id="ARBA00022525"/>
    </source>
</evidence>
<keyword evidence="12" id="KW-1185">Reference proteome</keyword>
<comment type="caution">
    <text evidence="11">The sequence shown here is derived from an EMBL/GenBank/DDBJ whole genome shotgun (WGS) entry which is preliminary data.</text>
</comment>
<evidence type="ECO:0000313" key="11">
    <source>
        <dbReference type="EMBL" id="NWW43849.1"/>
    </source>
</evidence>
<dbReference type="GO" id="GO:0006955">
    <property type="term" value="P:immune response"/>
    <property type="evidence" value="ECO:0007669"/>
    <property type="project" value="UniProtKB-ARBA"/>
</dbReference>
<name>A0A7K6N4C3_PEDTO</name>
<protein>
    <submittedName>
        <fullName evidence="11">IFN protein</fullName>
    </submittedName>
</protein>
<feature type="non-terminal residue" evidence="11">
    <location>
        <position position="191"/>
    </location>
</feature>
<keyword evidence="8" id="KW-1015">Disulfide bond</keyword>
<gene>
    <name evidence="11" type="primary">Ifn</name>
    <name evidence="11" type="ORF">PEDTOR_R04339</name>
</gene>
<evidence type="ECO:0000256" key="2">
    <source>
        <dbReference type="ARBA" id="ARBA00004613"/>
    </source>
</evidence>
<feature type="non-terminal residue" evidence="11">
    <location>
        <position position="1"/>
    </location>
</feature>
<feature type="signal peptide" evidence="10">
    <location>
        <begin position="1"/>
        <end position="30"/>
    </location>
</feature>
<dbReference type="InterPro" id="IPR000471">
    <property type="entry name" value="Interferon_alpha/beta/delta"/>
</dbReference>
<feature type="chain" id="PRO_5029589442" evidence="10">
    <location>
        <begin position="31"/>
        <end position="191"/>
    </location>
</feature>
<dbReference type="PROSITE" id="PS00252">
    <property type="entry name" value="INTERFERON_A_B_D"/>
    <property type="match status" value="1"/>
</dbReference>
<evidence type="ECO:0000256" key="3">
    <source>
        <dbReference type="ARBA" id="ARBA00011033"/>
    </source>
</evidence>
<dbReference type="GO" id="GO:0005125">
    <property type="term" value="F:cytokine activity"/>
    <property type="evidence" value="ECO:0007669"/>
    <property type="project" value="UniProtKB-KW"/>
</dbReference>
<evidence type="ECO:0000256" key="7">
    <source>
        <dbReference type="ARBA" id="ARBA00023118"/>
    </source>
</evidence>
<sequence>MPAPATTPLARLPHGPTALLLITALAATLACQHMRHQDDTFAWESLKILKAMAPTPPQPCQYHQTPFSFPDTLLRNNHPQQAADLAGHILHNLFDILSRPRIPQHWDVKAQHDLLNSLDHYIHHLEHCMPANTTLIKRQGPRNLVLSLNKYFKRIRDFLHTHSHSACAWDYIRLEARTCFQHLDMLIRQMK</sequence>
<dbReference type="InterPro" id="IPR009079">
    <property type="entry name" value="4_helix_cytokine-like_core"/>
</dbReference>
<dbReference type="SMART" id="SM00076">
    <property type="entry name" value="IFabd"/>
    <property type="match status" value="1"/>
</dbReference>
<dbReference type="Proteomes" id="UP000565207">
    <property type="component" value="Unassembled WGS sequence"/>
</dbReference>
<keyword evidence="7 9" id="KW-0051">Antiviral defense</keyword>
<keyword evidence="6 10" id="KW-0732">Signal</keyword>
<reference evidence="11 12" key="1">
    <citation type="submission" date="2019-09" db="EMBL/GenBank/DDBJ databases">
        <title>Bird 10,000 Genomes (B10K) Project - Family phase.</title>
        <authorList>
            <person name="Zhang G."/>
        </authorList>
    </citation>
    <scope>NUCLEOTIDE SEQUENCE [LARGE SCALE GENOMIC DNA]</scope>
    <source>
        <strain evidence="11">B10K-DU-029-80</strain>
        <tissue evidence="11">Muscle</tissue>
    </source>
</reference>
<dbReference type="GO" id="GO:0005126">
    <property type="term" value="F:cytokine receptor binding"/>
    <property type="evidence" value="ECO:0007669"/>
    <property type="project" value="InterPro"/>
</dbReference>
<dbReference type="GO" id="GO:0051607">
    <property type="term" value="P:defense response to virus"/>
    <property type="evidence" value="ECO:0007669"/>
    <property type="project" value="UniProtKB-KW"/>
</dbReference>
<keyword evidence="5" id="KW-0964">Secreted</keyword>
<accession>A0A7K6N4C3</accession>
<comment type="function">
    <text evidence="1">Has antiviral activities.</text>
</comment>
<dbReference type="PANTHER" id="PTHR11691:SF73">
    <property type="entry name" value="INTERFERON BETA"/>
    <property type="match status" value="1"/>
</dbReference>
<evidence type="ECO:0000256" key="10">
    <source>
        <dbReference type="SAM" id="SignalP"/>
    </source>
</evidence>
<keyword evidence="4 9" id="KW-0202">Cytokine</keyword>
<evidence type="ECO:0000256" key="8">
    <source>
        <dbReference type="ARBA" id="ARBA00023157"/>
    </source>
</evidence>
<comment type="similarity">
    <text evidence="3 9">Belongs to the alpha/beta interferon family.</text>
</comment>
<dbReference type="Pfam" id="PF00143">
    <property type="entry name" value="Interferon"/>
    <property type="match status" value="1"/>
</dbReference>
<dbReference type="EMBL" id="VZRU01002807">
    <property type="protein sequence ID" value="NWW43849.1"/>
    <property type="molecule type" value="Genomic_DNA"/>
</dbReference>
<evidence type="ECO:0000256" key="4">
    <source>
        <dbReference type="ARBA" id="ARBA00022514"/>
    </source>
</evidence>